<dbReference type="EMBL" id="RZUL01000007">
    <property type="protein sequence ID" value="RVT39484.1"/>
    <property type="molecule type" value="Genomic_DNA"/>
</dbReference>
<keyword evidence="1" id="KW-0732">Signal</keyword>
<dbReference type="AlphaFoldDB" id="A0A437J499"/>
<dbReference type="InterPro" id="IPR010466">
    <property type="entry name" value="DUF1058"/>
</dbReference>
<protein>
    <recommendedName>
        <fullName evidence="2">SH3b domain-containing protein</fullName>
    </recommendedName>
</protein>
<keyword evidence="4" id="KW-1185">Reference proteome</keyword>
<evidence type="ECO:0000313" key="4">
    <source>
        <dbReference type="Proteomes" id="UP000282977"/>
    </source>
</evidence>
<feature type="domain" description="SH3b" evidence="2">
    <location>
        <begin position="34"/>
        <end position="97"/>
    </location>
</feature>
<dbReference type="Proteomes" id="UP000282977">
    <property type="component" value="Unassembled WGS sequence"/>
</dbReference>
<dbReference type="InterPro" id="IPR003646">
    <property type="entry name" value="SH3-like_bac-type"/>
</dbReference>
<dbReference type="RefSeq" id="WP_127691845.1">
    <property type="nucleotide sequence ID" value="NZ_RZUL01000007.1"/>
</dbReference>
<dbReference type="OrthoDB" id="9810773at2"/>
<feature type="domain" description="SH3b" evidence="2">
    <location>
        <begin position="98"/>
        <end position="159"/>
    </location>
</feature>
<gene>
    <name evidence="3" type="ORF">ENE74_15710</name>
</gene>
<feature type="signal peptide" evidence="1">
    <location>
        <begin position="1"/>
        <end position="27"/>
    </location>
</feature>
<evidence type="ECO:0000259" key="2">
    <source>
        <dbReference type="SMART" id="SM00287"/>
    </source>
</evidence>
<dbReference type="Pfam" id="PF06347">
    <property type="entry name" value="SH3_4"/>
    <property type="match status" value="2"/>
</dbReference>
<organism evidence="3 4">
    <name type="scientific">Sphingobium algorifonticola</name>
    <dbReference type="NCBI Taxonomy" id="2008318"/>
    <lineage>
        <taxon>Bacteria</taxon>
        <taxon>Pseudomonadati</taxon>
        <taxon>Pseudomonadota</taxon>
        <taxon>Alphaproteobacteria</taxon>
        <taxon>Sphingomonadales</taxon>
        <taxon>Sphingomonadaceae</taxon>
        <taxon>Sphingobium</taxon>
    </lineage>
</organism>
<evidence type="ECO:0000313" key="3">
    <source>
        <dbReference type="EMBL" id="RVT39484.1"/>
    </source>
</evidence>
<accession>A0A437J499</accession>
<comment type="caution">
    <text evidence="3">The sequence shown here is derived from an EMBL/GenBank/DDBJ whole genome shotgun (WGS) entry which is preliminary data.</text>
</comment>
<dbReference type="Gene3D" id="2.30.30.40">
    <property type="entry name" value="SH3 Domains"/>
    <property type="match status" value="1"/>
</dbReference>
<name>A0A437J499_9SPHN</name>
<reference evidence="3 4" key="1">
    <citation type="submission" date="2019-01" db="EMBL/GenBank/DDBJ databases">
        <authorList>
            <person name="Chen W.-M."/>
        </authorList>
    </citation>
    <scope>NUCLEOTIDE SEQUENCE [LARGE SCALE GENOMIC DNA]</scope>
    <source>
        <strain evidence="3 4">TLA-22</strain>
    </source>
</reference>
<dbReference type="SMART" id="SM00287">
    <property type="entry name" value="SH3b"/>
    <property type="match status" value="2"/>
</dbReference>
<evidence type="ECO:0000256" key="1">
    <source>
        <dbReference type="SAM" id="SignalP"/>
    </source>
</evidence>
<feature type="chain" id="PRO_5019215994" description="SH3b domain-containing protein" evidence="1">
    <location>
        <begin position="28"/>
        <end position="160"/>
    </location>
</feature>
<sequence>MVGWNRVSSVAAAALVAVCWAATPVAAQSQKTVPYWASISQPEARMRVGPNLDYPSNWIYRRRDLPVKVVQVLGNWRKIEDSSGTQGWMHVRLLSDTATAIVRYGVTEMREKPTADSRLLYRVEPGVVGRIAECTSGWCMIDVGGKRGYVPAEALWGAVE</sequence>
<proteinExistence type="predicted"/>